<reference evidence="2" key="1">
    <citation type="journal article" date="2023" name="Mol. Phylogenet. Evol.">
        <title>Genome-scale phylogeny and comparative genomics of the fungal order Sordariales.</title>
        <authorList>
            <person name="Hensen N."/>
            <person name="Bonometti L."/>
            <person name="Westerberg I."/>
            <person name="Brannstrom I.O."/>
            <person name="Guillou S."/>
            <person name="Cros-Aarteil S."/>
            <person name="Calhoun S."/>
            <person name="Haridas S."/>
            <person name="Kuo A."/>
            <person name="Mondo S."/>
            <person name="Pangilinan J."/>
            <person name="Riley R."/>
            <person name="LaButti K."/>
            <person name="Andreopoulos B."/>
            <person name="Lipzen A."/>
            <person name="Chen C."/>
            <person name="Yan M."/>
            <person name="Daum C."/>
            <person name="Ng V."/>
            <person name="Clum A."/>
            <person name="Steindorff A."/>
            <person name="Ohm R.A."/>
            <person name="Martin F."/>
            <person name="Silar P."/>
            <person name="Natvig D.O."/>
            <person name="Lalanne C."/>
            <person name="Gautier V."/>
            <person name="Ament-Velasquez S.L."/>
            <person name="Kruys A."/>
            <person name="Hutchinson M.I."/>
            <person name="Powell A.J."/>
            <person name="Barry K."/>
            <person name="Miller A.N."/>
            <person name="Grigoriev I.V."/>
            <person name="Debuchy R."/>
            <person name="Gladieux P."/>
            <person name="Hiltunen Thoren M."/>
            <person name="Johannesson H."/>
        </authorList>
    </citation>
    <scope>NUCLEOTIDE SEQUENCE</scope>
    <source>
        <strain evidence="2">CBS 892.96</strain>
    </source>
</reference>
<keyword evidence="1" id="KW-1133">Transmembrane helix</keyword>
<dbReference type="Proteomes" id="UP001302321">
    <property type="component" value="Unassembled WGS sequence"/>
</dbReference>
<dbReference type="EMBL" id="MU866358">
    <property type="protein sequence ID" value="KAK4173235.1"/>
    <property type="molecule type" value="Genomic_DNA"/>
</dbReference>
<accession>A0AAN6W0X9</accession>
<evidence type="ECO:0000313" key="3">
    <source>
        <dbReference type="Proteomes" id="UP001302321"/>
    </source>
</evidence>
<organism evidence="2 3">
    <name type="scientific">Triangularia setosa</name>
    <dbReference type="NCBI Taxonomy" id="2587417"/>
    <lineage>
        <taxon>Eukaryota</taxon>
        <taxon>Fungi</taxon>
        <taxon>Dikarya</taxon>
        <taxon>Ascomycota</taxon>
        <taxon>Pezizomycotina</taxon>
        <taxon>Sordariomycetes</taxon>
        <taxon>Sordariomycetidae</taxon>
        <taxon>Sordariales</taxon>
        <taxon>Podosporaceae</taxon>
        <taxon>Triangularia</taxon>
    </lineage>
</organism>
<evidence type="ECO:0000313" key="2">
    <source>
        <dbReference type="EMBL" id="KAK4173235.1"/>
    </source>
</evidence>
<sequence>MFLSRTHTSECSWLNLPNQPDKTHVNGTLYCWNWDLEMPHWIHEHAYACLDFDNQDCLCPRLKVDPEVAGDRCKSLPFMCLQQVLLVLTSFSIFLWVIPAFIITALLFTRTNGPISPGGTRPPPSSRSCPPTLNKIDRVSRQYIDRPFVPFLHPLDVNFTAIFACAADLAVSLSDTQLITGLAVLVDTLVSVP</sequence>
<proteinExistence type="predicted"/>
<gene>
    <name evidence="2" type="ORF">QBC36DRAFT_60318</name>
</gene>
<keyword evidence="1" id="KW-0472">Membrane</keyword>
<comment type="caution">
    <text evidence="2">The sequence shown here is derived from an EMBL/GenBank/DDBJ whole genome shotgun (WGS) entry which is preliminary data.</text>
</comment>
<reference evidence="2" key="2">
    <citation type="submission" date="2023-05" db="EMBL/GenBank/DDBJ databases">
        <authorList>
            <consortium name="Lawrence Berkeley National Laboratory"/>
            <person name="Steindorff A."/>
            <person name="Hensen N."/>
            <person name="Bonometti L."/>
            <person name="Westerberg I."/>
            <person name="Brannstrom I.O."/>
            <person name="Guillou S."/>
            <person name="Cros-Aarteil S."/>
            <person name="Calhoun S."/>
            <person name="Haridas S."/>
            <person name="Kuo A."/>
            <person name="Mondo S."/>
            <person name="Pangilinan J."/>
            <person name="Riley R."/>
            <person name="Labutti K."/>
            <person name="Andreopoulos B."/>
            <person name="Lipzen A."/>
            <person name="Chen C."/>
            <person name="Yanf M."/>
            <person name="Daum C."/>
            <person name="Ng V."/>
            <person name="Clum A."/>
            <person name="Ohm R."/>
            <person name="Martin F."/>
            <person name="Silar P."/>
            <person name="Natvig D."/>
            <person name="Lalanne C."/>
            <person name="Gautier V."/>
            <person name="Ament-Velasquez S.L."/>
            <person name="Kruys A."/>
            <person name="Hutchinson M.I."/>
            <person name="Powell A.J."/>
            <person name="Barry K."/>
            <person name="Miller A.N."/>
            <person name="Grigoriev I.V."/>
            <person name="Debuchy R."/>
            <person name="Gladieux P."/>
            <person name="Thoren M.H."/>
            <person name="Johannesson H."/>
        </authorList>
    </citation>
    <scope>NUCLEOTIDE SEQUENCE</scope>
    <source>
        <strain evidence="2">CBS 892.96</strain>
    </source>
</reference>
<name>A0AAN6W0X9_9PEZI</name>
<keyword evidence="1" id="KW-0812">Transmembrane</keyword>
<protein>
    <submittedName>
        <fullName evidence="2">Uncharacterized protein</fullName>
    </submittedName>
</protein>
<dbReference type="AlphaFoldDB" id="A0AAN6W0X9"/>
<evidence type="ECO:0000256" key="1">
    <source>
        <dbReference type="SAM" id="Phobius"/>
    </source>
</evidence>
<feature type="transmembrane region" description="Helical" evidence="1">
    <location>
        <begin position="84"/>
        <end position="108"/>
    </location>
</feature>
<keyword evidence="3" id="KW-1185">Reference proteome</keyword>